<protein>
    <submittedName>
        <fullName evidence="1">Uncharacterized protein</fullName>
    </submittedName>
</protein>
<reference evidence="1" key="2">
    <citation type="submission" date="2025-09" db="UniProtKB">
        <authorList>
            <consortium name="Ensembl"/>
        </authorList>
    </citation>
    <scope>IDENTIFICATION</scope>
</reference>
<keyword evidence="2" id="KW-1185">Reference proteome</keyword>
<reference evidence="1" key="1">
    <citation type="submission" date="2025-08" db="UniProtKB">
        <authorList>
            <consortium name="Ensembl"/>
        </authorList>
    </citation>
    <scope>IDENTIFICATION</scope>
</reference>
<accession>A0A3Q2PSF6</accession>
<dbReference type="Ensembl" id="ENSFHET00000025050.1">
    <property type="protein sequence ID" value="ENSFHEP00000016431.1"/>
    <property type="gene ID" value="ENSFHEG00000018122.1"/>
</dbReference>
<evidence type="ECO:0000313" key="2">
    <source>
        <dbReference type="Proteomes" id="UP000265000"/>
    </source>
</evidence>
<sequence length="130" mass="13420">MGDIQGDLPVVRCLLDLRHPAAHLPGHGPGLLGHHMAGVVHHVGWPHVPRPVGGGECGEVLKHRREAKCLVKDAAGVVQVSEWVPAVGPLHGEGNMSLGHAGCGQLIGFSKLSLGVSVCVNGCLSCLSLC</sequence>
<dbReference type="Proteomes" id="UP000265000">
    <property type="component" value="Unplaced"/>
</dbReference>
<dbReference type="AlphaFoldDB" id="A0A3Q2PSF6"/>
<dbReference type="GeneTree" id="ENSGT00940000175931"/>
<proteinExistence type="predicted"/>
<evidence type="ECO:0000313" key="1">
    <source>
        <dbReference type="Ensembl" id="ENSFHEP00000016431.1"/>
    </source>
</evidence>
<organism evidence="1 2">
    <name type="scientific">Fundulus heteroclitus</name>
    <name type="common">Killifish</name>
    <name type="synonym">Mummichog</name>
    <dbReference type="NCBI Taxonomy" id="8078"/>
    <lineage>
        <taxon>Eukaryota</taxon>
        <taxon>Metazoa</taxon>
        <taxon>Chordata</taxon>
        <taxon>Craniata</taxon>
        <taxon>Vertebrata</taxon>
        <taxon>Euteleostomi</taxon>
        <taxon>Actinopterygii</taxon>
        <taxon>Neopterygii</taxon>
        <taxon>Teleostei</taxon>
        <taxon>Neoteleostei</taxon>
        <taxon>Acanthomorphata</taxon>
        <taxon>Ovalentaria</taxon>
        <taxon>Atherinomorphae</taxon>
        <taxon>Cyprinodontiformes</taxon>
        <taxon>Fundulidae</taxon>
        <taxon>Fundulus</taxon>
    </lineage>
</organism>
<name>A0A3Q2PSF6_FUNHE</name>